<reference evidence="2" key="1">
    <citation type="journal article" date="2019" name="Sci. Rep.">
        <title>Draft genome of Tanacetum cinerariifolium, the natural source of mosquito coil.</title>
        <authorList>
            <person name="Yamashiro T."/>
            <person name="Shiraishi A."/>
            <person name="Satake H."/>
            <person name="Nakayama K."/>
        </authorList>
    </citation>
    <scope>NUCLEOTIDE SEQUENCE</scope>
</reference>
<keyword evidence="1" id="KW-0472">Membrane</keyword>
<protein>
    <submittedName>
        <fullName evidence="2">Uncharacterized protein</fullName>
    </submittedName>
</protein>
<keyword evidence="1" id="KW-1133">Transmembrane helix</keyword>
<dbReference type="PANTHER" id="PTHR38355:SF1">
    <property type="entry name" value="OS06G0149500 PROTEIN"/>
    <property type="match status" value="1"/>
</dbReference>
<dbReference type="AlphaFoldDB" id="A0A6L2N5I7"/>
<proteinExistence type="predicted"/>
<dbReference type="GO" id="GO:0005739">
    <property type="term" value="C:mitochondrion"/>
    <property type="evidence" value="ECO:0007669"/>
    <property type="project" value="TreeGrafter"/>
</dbReference>
<evidence type="ECO:0000313" key="2">
    <source>
        <dbReference type="EMBL" id="GEU80717.1"/>
    </source>
</evidence>
<dbReference type="EMBL" id="BKCJ010008130">
    <property type="protein sequence ID" value="GEU80717.1"/>
    <property type="molecule type" value="Genomic_DNA"/>
</dbReference>
<comment type="caution">
    <text evidence="2">The sequence shown here is derived from an EMBL/GenBank/DDBJ whole genome shotgun (WGS) entry which is preliminary data.</text>
</comment>
<gene>
    <name evidence="2" type="ORF">Tci_052695</name>
</gene>
<organism evidence="2">
    <name type="scientific">Tanacetum cinerariifolium</name>
    <name type="common">Dalmatian daisy</name>
    <name type="synonym">Chrysanthemum cinerariifolium</name>
    <dbReference type="NCBI Taxonomy" id="118510"/>
    <lineage>
        <taxon>Eukaryota</taxon>
        <taxon>Viridiplantae</taxon>
        <taxon>Streptophyta</taxon>
        <taxon>Embryophyta</taxon>
        <taxon>Tracheophyta</taxon>
        <taxon>Spermatophyta</taxon>
        <taxon>Magnoliopsida</taxon>
        <taxon>eudicotyledons</taxon>
        <taxon>Gunneridae</taxon>
        <taxon>Pentapetalae</taxon>
        <taxon>asterids</taxon>
        <taxon>campanulids</taxon>
        <taxon>Asterales</taxon>
        <taxon>Asteraceae</taxon>
        <taxon>Asteroideae</taxon>
        <taxon>Anthemideae</taxon>
        <taxon>Anthemidinae</taxon>
        <taxon>Tanacetum</taxon>
    </lineage>
</organism>
<evidence type="ECO:0000256" key="1">
    <source>
        <dbReference type="SAM" id="Phobius"/>
    </source>
</evidence>
<sequence>MEVVSKARDVFNKAISNNTVVNIFLVSAFGGLALRSLNHQREIEALESQRDSLVKSNKSIRQMLWEWKQSLYAQAEADGNKAVVSLEKLKAIYGEVPTLAQSAGTAEKKDVKASATKIMI</sequence>
<keyword evidence="1" id="KW-0812">Transmembrane</keyword>
<accession>A0A6L2N5I7</accession>
<name>A0A6L2N5I7_TANCI</name>
<feature type="transmembrane region" description="Helical" evidence="1">
    <location>
        <begin position="20"/>
        <end position="37"/>
    </location>
</feature>
<dbReference type="PANTHER" id="PTHR38355">
    <property type="entry name" value="OS06G0149500 PROTEIN"/>
    <property type="match status" value="1"/>
</dbReference>